<keyword evidence="2" id="KW-1133">Transmembrane helix</keyword>
<accession>A0AAJ0FYI8</accession>
<feature type="transmembrane region" description="Helical" evidence="2">
    <location>
        <begin position="912"/>
        <end position="935"/>
    </location>
</feature>
<feature type="region of interest" description="Disordered" evidence="1">
    <location>
        <begin position="654"/>
        <end position="679"/>
    </location>
</feature>
<sequence length="937" mass="106706">MADAKKLTEEVKEQCQEALEATLKDHPERARVWQKEDDEENVSDKEYLSEQTSSDRHTWKTTDATTVPTSVEPEPPAPVADQIVENSLQLLTPSTVARIDERVDQCDAETTCSVDSNPNDRKLSYIQAFRDELVKDAPISKLPDTNMHHVLKAFAWKLHRESSDPFQWGAAVDIYCNLEPLMKLLNPNSFYRSEESGSEHEDENVEQDGPSRPAFRKNQDDIANWAAAVDPDKIPDYNLVDDDPVSDTALPQLQEYEKLVRDSDAYHWLLSEIRQHCQLEFGDPNLMLSISETVRNRLRAHESLRKMSRRMALPFVKMTFQLDWDPKDFIYKQGLNHPFVGALENVYCLTGSFNKVQAATVKEYIFQTWPITGGPIFHLLQELITLPKGRECSYLLPMPKMQQLNKTGLQASMRRPELTACISSSSLCSITATGDRYFVSEIAEQVGWLASAMRSASKSKGIVTCSPRLTQFKFGENTQELRGTMATGFCLMVFDLGKEQEICTTSREFCRSSQFRSHTLVSGYPIHPGLVITDEMVHAANPDTEDETQNSTTQVDEHMDHGDSRRISLNSQSHHNLFAQHTMKAKLYRWFVVFLYLVGLREQDVPVGHKRIRWKNKRGREIYDDYVEHESGALQVLQDYLNLSAYRSKTQHGQSHNSACNVAPGSSNNLVEENPSGSRDIAGEELASRHRDANNNGFQEDLEMCELTPKTLHIMSCMEGGRYAVDLSQEQIAHVVNDQQLFRILRDSYQKQKGGLRSNWSLRTINSIHFMKFVYGGSRYIDVRCHDAICELGKICNCLPPTNRVRPEGTEYECSPIPSRLSPPVGPRLMMDFFTHPDDIESGSTLVLRQLPKRTCGELQTQYSETIEAWGIYFKEDWDWKKIWWILGIGFFPPSLLFGILWGILKQDMQGAFGIASWWMTGATIVVGIVGTNAWRI</sequence>
<evidence type="ECO:0000313" key="3">
    <source>
        <dbReference type="EMBL" id="KAK2596789.1"/>
    </source>
</evidence>
<comment type="caution">
    <text evidence="3">The sequence shown here is derived from an EMBL/GenBank/DDBJ whole genome shotgun (WGS) entry which is preliminary data.</text>
</comment>
<feature type="region of interest" description="Disordered" evidence="1">
    <location>
        <begin position="542"/>
        <end position="561"/>
    </location>
</feature>
<evidence type="ECO:0000313" key="4">
    <source>
        <dbReference type="Proteomes" id="UP001251528"/>
    </source>
</evidence>
<dbReference type="EMBL" id="JASWJB010000109">
    <property type="protein sequence ID" value="KAK2596789.1"/>
    <property type="molecule type" value="Genomic_DNA"/>
</dbReference>
<keyword evidence="2" id="KW-0812">Transmembrane</keyword>
<evidence type="ECO:0000256" key="1">
    <source>
        <dbReference type="SAM" id="MobiDB-lite"/>
    </source>
</evidence>
<feature type="compositionally biased region" description="Basic and acidic residues" evidence="1">
    <location>
        <begin position="42"/>
        <end position="60"/>
    </location>
</feature>
<feature type="region of interest" description="Disordered" evidence="1">
    <location>
        <begin position="26"/>
        <end position="75"/>
    </location>
</feature>
<reference evidence="3" key="1">
    <citation type="submission" date="2023-06" db="EMBL/GenBank/DDBJ databases">
        <title>Conoideocrella luteorostrata (Hypocreales: Clavicipitaceae), a potential biocontrol fungus for elongate hemlock scale in United States Christmas tree production areas.</title>
        <authorList>
            <person name="Barrett H."/>
            <person name="Lovett B."/>
            <person name="Macias A.M."/>
            <person name="Stajich J.E."/>
            <person name="Kasson M.T."/>
        </authorList>
    </citation>
    <scope>NUCLEOTIDE SEQUENCE</scope>
    <source>
        <strain evidence="3">ARSEF 14590</strain>
    </source>
</reference>
<dbReference type="Proteomes" id="UP001251528">
    <property type="component" value="Unassembled WGS sequence"/>
</dbReference>
<name>A0AAJ0FYI8_9HYPO</name>
<dbReference type="AlphaFoldDB" id="A0AAJ0FYI8"/>
<feature type="region of interest" description="Disordered" evidence="1">
    <location>
        <begin position="192"/>
        <end position="216"/>
    </location>
</feature>
<feature type="compositionally biased region" description="Basic and acidic residues" evidence="1">
    <location>
        <begin position="26"/>
        <end position="35"/>
    </location>
</feature>
<organism evidence="3 4">
    <name type="scientific">Conoideocrella luteorostrata</name>
    <dbReference type="NCBI Taxonomy" id="1105319"/>
    <lineage>
        <taxon>Eukaryota</taxon>
        <taxon>Fungi</taxon>
        <taxon>Dikarya</taxon>
        <taxon>Ascomycota</taxon>
        <taxon>Pezizomycotina</taxon>
        <taxon>Sordariomycetes</taxon>
        <taxon>Hypocreomycetidae</taxon>
        <taxon>Hypocreales</taxon>
        <taxon>Clavicipitaceae</taxon>
        <taxon>Conoideocrella</taxon>
    </lineage>
</organism>
<feature type="transmembrane region" description="Helical" evidence="2">
    <location>
        <begin position="883"/>
        <end position="905"/>
    </location>
</feature>
<proteinExistence type="predicted"/>
<protein>
    <submittedName>
        <fullName evidence="3">Uncharacterized protein</fullName>
    </submittedName>
</protein>
<evidence type="ECO:0000256" key="2">
    <source>
        <dbReference type="SAM" id="Phobius"/>
    </source>
</evidence>
<keyword evidence="4" id="KW-1185">Reference proteome</keyword>
<keyword evidence="2" id="KW-0472">Membrane</keyword>
<gene>
    <name evidence="3" type="ORF">QQS21_006118</name>
</gene>
<feature type="compositionally biased region" description="Polar residues" evidence="1">
    <location>
        <begin position="654"/>
        <end position="677"/>
    </location>
</feature>